<evidence type="ECO:0000256" key="1">
    <source>
        <dbReference type="SAM" id="MobiDB-lite"/>
    </source>
</evidence>
<name>A0A2Z6P788_TRISU</name>
<gene>
    <name evidence="2" type="ORF">TSUD_135500</name>
</gene>
<keyword evidence="3" id="KW-1185">Reference proteome</keyword>
<evidence type="ECO:0000313" key="2">
    <source>
        <dbReference type="EMBL" id="GAU45120.1"/>
    </source>
</evidence>
<reference evidence="3" key="1">
    <citation type="journal article" date="2017" name="Front. Plant Sci.">
        <title>Climate Clever Clovers: New Paradigm to Reduce the Environmental Footprint of Ruminants by Breeding Low Methanogenic Forages Utilizing Haplotype Variation.</title>
        <authorList>
            <person name="Kaur P."/>
            <person name="Appels R."/>
            <person name="Bayer P.E."/>
            <person name="Keeble-Gagnere G."/>
            <person name="Wang J."/>
            <person name="Hirakawa H."/>
            <person name="Shirasawa K."/>
            <person name="Vercoe P."/>
            <person name="Stefanova K."/>
            <person name="Durmic Z."/>
            <person name="Nichols P."/>
            <person name="Revell C."/>
            <person name="Isobe S.N."/>
            <person name="Edwards D."/>
            <person name="Erskine W."/>
        </authorList>
    </citation>
    <scope>NUCLEOTIDE SEQUENCE [LARGE SCALE GENOMIC DNA]</scope>
    <source>
        <strain evidence="3">cv. Daliak</strain>
    </source>
</reference>
<proteinExistence type="predicted"/>
<feature type="region of interest" description="Disordered" evidence="1">
    <location>
        <begin position="51"/>
        <end position="82"/>
    </location>
</feature>
<evidence type="ECO:0000313" key="3">
    <source>
        <dbReference type="Proteomes" id="UP000242715"/>
    </source>
</evidence>
<dbReference type="AlphaFoldDB" id="A0A2Z6P788"/>
<dbReference type="Proteomes" id="UP000242715">
    <property type="component" value="Unassembled WGS sequence"/>
</dbReference>
<organism evidence="2 3">
    <name type="scientific">Trifolium subterraneum</name>
    <name type="common">Subterranean clover</name>
    <dbReference type="NCBI Taxonomy" id="3900"/>
    <lineage>
        <taxon>Eukaryota</taxon>
        <taxon>Viridiplantae</taxon>
        <taxon>Streptophyta</taxon>
        <taxon>Embryophyta</taxon>
        <taxon>Tracheophyta</taxon>
        <taxon>Spermatophyta</taxon>
        <taxon>Magnoliopsida</taxon>
        <taxon>eudicotyledons</taxon>
        <taxon>Gunneridae</taxon>
        <taxon>Pentapetalae</taxon>
        <taxon>rosids</taxon>
        <taxon>fabids</taxon>
        <taxon>Fabales</taxon>
        <taxon>Fabaceae</taxon>
        <taxon>Papilionoideae</taxon>
        <taxon>50 kb inversion clade</taxon>
        <taxon>NPAAA clade</taxon>
        <taxon>Hologalegina</taxon>
        <taxon>IRL clade</taxon>
        <taxon>Trifolieae</taxon>
        <taxon>Trifolium</taxon>
    </lineage>
</organism>
<accession>A0A2Z6P788</accession>
<sequence>MGSMGRVVWGREKKVCGREMVEDFRRKAVGRTREEEGEGEGIQVGRVKVNTKAGKRKQGEGVDGQDGVVAQKDGGLGVTKDH</sequence>
<dbReference type="EMBL" id="DF974100">
    <property type="protein sequence ID" value="GAU45120.1"/>
    <property type="molecule type" value="Genomic_DNA"/>
</dbReference>
<protein>
    <submittedName>
        <fullName evidence="2">Uncharacterized protein</fullName>
    </submittedName>
</protein>